<organism evidence="19 20">
    <name type="scientific">Clathrospora elynae</name>
    <dbReference type="NCBI Taxonomy" id="706981"/>
    <lineage>
        <taxon>Eukaryota</taxon>
        <taxon>Fungi</taxon>
        <taxon>Dikarya</taxon>
        <taxon>Ascomycota</taxon>
        <taxon>Pezizomycotina</taxon>
        <taxon>Dothideomycetes</taxon>
        <taxon>Pleosporomycetidae</taxon>
        <taxon>Pleosporales</taxon>
        <taxon>Diademaceae</taxon>
        <taxon>Clathrospora</taxon>
    </lineage>
</organism>
<evidence type="ECO:0000313" key="19">
    <source>
        <dbReference type="EMBL" id="KAF1943009.1"/>
    </source>
</evidence>
<comment type="pathway">
    <text evidence="4">Cofactor metabolism; pyridoxal 5'-phosphate salvage; pyridoxal 5'-phosphate from pyridoxine 5'-phosphate: step 1/1.</text>
</comment>
<dbReference type="GO" id="GO:0004733">
    <property type="term" value="F:pyridoxamine phosphate oxidase activity"/>
    <property type="evidence" value="ECO:0007669"/>
    <property type="project" value="UniProtKB-EC"/>
</dbReference>
<keyword evidence="8" id="KW-0285">Flavoprotein</keyword>
<evidence type="ECO:0000256" key="11">
    <source>
        <dbReference type="ARBA" id="ARBA00023096"/>
    </source>
</evidence>
<dbReference type="Gene3D" id="2.30.110.10">
    <property type="entry name" value="Electron Transport, Fmn-binding Protein, Chain A"/>
    <property type="match status" value="1"/>
</dbReference>
<evidence type="ECO:0000256" key="2">
    <source>
        <dbReference type="ARBA" id="ARBA00003691"/>
    </source>
</evidence>
<name>A0A6A5STS2_9PLEO</name>
<feature type="domain" description="Pyridoxamine 5'-phosphate oxidase N-terminal" evidence="17">
    <location>
        <begin position="89"/>
        <end position="215"/>
    </location>
</feature>
<evidence type="ECO:0000259" key="17">
    <source>
        <dbReference type="Pfam" id="PF01243"/>
    </source>
</evidence>
<dbReference type="NCBIfam" id="NF004231">
    <property type="entry name" value="PRK05679.1"/>
    <property type="match status" value="1"/>
</dbReference>
<evidence type="ECO:0000256" key="5">
    <source>
        <dbReference type="ARBA" id="ARBA00007301"/>
    </source>
</evidence>
<dbReference type="InterPro" id="IPR000659">
    <property type="entry name" value="Pyridox_Oxase"/>
</dbReference>
<protein>
    <recommendedName>
        <fullName evidence="7">pyridoxal 5'-phosphate synthase</fullName>
        <ecNumber evidence="7">1.4.3.5</ecNumber>
    </recommendedName>
    <alternativeName>
        <fullName evidence="14">PNP/PMP oxidase</fullName>
    </alternativeName>
</protein>
<accession>A0A6A5STS2</accession>
<comment type="subunit">
    <text evidence="6">Homodimer.</text>
</comment>
<dbReference type="SUPFAM" id="SSF50475">
    <property type="entry name" value="FMN-binding split barrel"/>
    <property type="match status" value="1"/>
</dbReference>
<feature type="domain" description="Pyridoxine 5'-phosphate oxidase dimerisation C-terminal" evidence="18">
    <location>
        <begin position="229"/>
        <end position="271"/>
    </location>
</feature>
<dbReference type="NCBIfam" id="TIGR00558">
    <property type="entry name" value="pdxH"/>
    <property type="match status" value="1"/>
</dbReference>
<evidence type="ECO:0000256" key="1">
    <source>
        <dbReference type="ARBA" id="ARBA00001917"/>
    </source>
</evidence>
<dbReference type="PROSITE" id="PS01064">
    <property type="entry name" value="PYRIDOX_OXIDASE"/>
    <property type="match status" value="1"/>
</dbReference>
<proteinExistence type="inferred from homology"/>
<dbReference type="FunFam" id="2.30.110.10:FF:000010">
    <property type="entry name" value="Pyridoxine phosphate oxidase"/>
    <property type="match status" value="1"/>
</dbReference>
<dbReference type="Proteomes" id="UP000800038">
    <property type="component" value="Unassembled WGS sequence"/>
</dbReference>
<comment type="catalytic activity">
    <reaction evidence="12">
        <text>pyridoxamine 5'-phosphate + O2 + H2O = pyridoxal 5'-phosphate + H2O2 + NH4(+)</text>
        <dbReference type="Rhea" id="RHEA:15817"/>
        <dbReference type="ChEBI" id="CHEBI:15377"/>
        <dbReference type="ChEBI" id="CHEBI:15379"/>
        <dbReference type="ChEBI" id="CHEBI:16240"/>
        <dbReference type="ChEBI" id="CHEBI:28938"/>
        <dbReference type="ChEBI" id="CHEBI:58451"/>
        <dbReference type="ChEBI" id="CHEBI:597326"/>
        <dbReference type="EC" id="1.4.3.5"/>
    </reaction>
</comment>
<evidence type="ECO:0000313" key="20">
    <source>
        <dbReference type="Proteomes" id="UP000800038"/>
    </source>
</evidence>
<comment type="pathway">
    <text evidence="3">Cofactor metabolism; pyridoxal 5'-phosphate salvage; pyridoxal 5'-phosphate from pyridoxamine 5'-phosphate: step 1/1.</text>
</comment>
<dbReference type="OrthoDB" id="303614at2759"/>
<evidence type="ECO:0000256" key="15">
    <source>
        <dbReference type="SAM" id="Coils"/>
    </source>
</evidence>
<comment type="cofactor">
    <cofactor evidence="1">
        <name>FMN</name>
        <dbReference type="ChEBI" id="CHEBI:58210"/>
    </cofactor>
</comment>
<dbReference type="InterPro" id="IPR019576">
    <property type="entry name" value="Pyridoxamine_oxidase_dimer_C"/>
</dbReference>
<evidence type="ECO:0000256" key="7">
    <source>
        <dbReference type="ARBA" id="ARBA00012801"/>
    </source>
</evidence>
<dbReference type="Pfam" id="PF10590">
    <property type="entry name" value="PNP_phzG_C"/>
    <property type="match status" value="1"/>
</dbReference>
<keyword evidence="10" id="KW-0560">Oxidoreductase</keyword>
<dbReference type="PANTHER" id="PTHR10851">
    <property type="entry name" value="PYRIDOXINE-5-PHOSPHATE OXIDASE"/>
    <property type="match status" value="1"/>
</dbReference>
<dbReference type="InterPro" id="IPR011576">
    <property type="entry name" value="Pyridox_Oxase_N"/>
</dbReference>
<dbReference type="InterPro" id="IPR012349">
    <property type="entry name" value="Split_barrel_FMN-bd"/>
</dbReference>
<dbReference type="HAMAP" id="MF_01629">
    <property type="entry name" value="PdxH"/>
    <property type="match status" value="1"/>
</dbReference>
<evidence type="ECO:0000256" key="4">
    <source>
        <dbReference type="ARBA" id="ARBA00005037"/>
    </source>
</evidence>
<evidence type="ECO:0000256" key="12">
    <source>
        <dbReference type="ARBA" id="ARBA00050700"/>
    </source>
</evidence>
<dbReference type="UniPathway" id="UPA01068">
    <property type="reaction ID" value="UER00304"/>
</dbReference>
<feature type="coiled-coil region" evidence="15">
    <location>
        <begin position="196"/>
        <end position="223"/>
    </location>
</feature>
<keyword evidence="11" id="KW-0664">Pyridoxine biosynthesis</keyword>
<evidence type="ECO:0000256" key="13">
    <source>
        <dbReference type="ARBA" id="ARBA00052480"/>
    </source>
</evidence>
<dbReference type="GO" id="GO:0008615">
    <property type="term" value="P:pyridoxine biosynthetic process"/>
    <property type="evidence" value="ECO:0007669"/>
    <property type="project" value="UniProtKB-KW"/>
</dbReference>
<dbReference type="AlphaFoldDB" id="A0A6A5STS2"/>
<evidence type="ECO:0000256" key="9">
    <source>
        <dbReference type="ARBA" id="ARBA00022643"/>
    </source>
</evidence>
<comment type="function">
    <text evidence="2">Catalyzes the oxidation of either pyridoxine 5'-phosphate (PNP) or pyridoxamine 5'-phosphate (PMP) into pyridoxal 5'-phosphate (PLP).</text>
</comment>
<keyword evidence="15" id="KW-0175">Coiled coil</keyword>
<comment type="catalytic activity">
    <reaction evidence="13">
        <text>pyridoxine 5'-phosphate + O2 = pyridoxal 5'-phosphate + H2O2</text>
        <dbReference type="Rhea" id="RHEA:15149"/>
        <dbReference type="ChEBI" id="CHEBI:15379"/>
        <dbReference type="ChEBI" id="CHEBI:16240"/>
        <dbReference type="ChEBI" id="CHEBI:58589"/>
        <dbReference type="ChEBI" id="CHEBI:597326"/>
        <dbReference type="EC" id="1.4.3.5"/>
    </reaction>
</comment>
<keyword evidence="9" id="KW-0288">FMN</keyword>
<evidence type="ECO:0000256" key="6">
    <source>
        <dbReference type="ARBA" id="ARBA00011738"/>
    </source>
</evidence>
<gene>
    <name evidence="19" type="ORF">EJ02DRAFT_453731</name>
</gene>
<dbReference type="Pfam" id="PF01243">
    <property type="entry name" value="PNPOx_N"/>
    <property type="match status" value="1"/>
</dbReference>
<dbReference type="EC" id="1.4.3.5" evidence="7"/>
<comment type="similarity">
    <text evidence="5">Belongs to the pyridoxamine 5'-phosphate oxidase family.</text>
</comment>
<sequence>MLGRRFTVHLQNTAYTSNPTNRFGTSFRSRLSTQPPKMLHPTPSTAKKIFAPTSNSEDPGHATQYTKGALDRADLLPSPTDQFHNWFQEAQSANVYQPETVTLSTAELPSGKVSARMVYMKELDARGFVIYSNWDTSRKASDVRSNPYASLTFWWRELERQVRVEGRVERLTSGESQVYFDTRIRGSRIGAWASQQSSVLEGREELEKRVEEVEKKFEGKENIPVPEFWGGLRVVPEKVEFWQGRPSRLHDRFVYRKQEGEEGWTVERLSP</sequence>
<evidence type="ECO:0000256" key="3">
    <source>
        <dbReference type="ARBA" id="ARBA00004738"/>
    </source>
</evidence>
<feature type="region of interest" description="Disordered" evidence="16">
    <location>
        <begin position="32"/>
        <end position="64"/>
    </location>
</feature>
<dbReference type="GO" id="GO:0010181">
    <property type="term" value="F:FMN binding"/>
    <property type="evidence" value="ECO:0007669"/>
    <property type="project" value="InterPro"/>
</dbReference>
<dbReference type="PANTHER" id="PTHR10851:SF0">
    <property type="entry name" value="PYRIDOXINE-5'-PHOSPHATE OXIDASE"/>
    <property type="match status" value="1"/>
</dbReference>
<evidence type="ECO:0000256" key="8">
    <source>
        <dbReference type="ARBA" id="ARBA00022630"/>
    </source>
</evidence>
<dbReference type="EMBL" id="ML976029">
    <property type="protein sequence ID" value="KAF1943009.1"/>
    <property type="molecule type" value="Genomic_DNA"/>
</dbReference>
<evidence type="ECO:0000259" key="18">
    <source>
        <dbReference type="Pfam" id="PF10590"/>
    </source>
</evidence>
<keyword evidence="20" id="KW-1185">Reference proteome</keyword>
<evidence type="ECO:0000256" key="14">
    <source>
        <dbReference type="ARBA" id="ARBA00083138"/>
    </source>
</evidence>
<dbReference type="InterPro" id="IPR019740">
    <property type="entry name" value="Pyridox_Oxase_CS"/>
</dbReference>
<evidence type="ECO:0000256" key="16">
    <source>
        <dbReference type="SAM" id="MobiDB-lite"/>
    </source>
</evidence>
<reference evidence="19" key="1">
    <citation type="journal article" date="2020" name="Stud. Mycol.">
        <title>101 Dothideomycetes genomes: a test case for predicting lifestyles and emergence of pathogens.</title>
        <authorList>
            <person name="Haridas S."/>
            <person name="Albert R."/>
            <person name="Binder M."/>
            <person name="Bloem J."/>
            <person name="Labutti K."/>
            <person name="Salamov A."/>
            <person name="Andreopoulos B."/>
            <person name="Baker S."/>
            <person name="Barry K."/>
            <person name="Bills G."/>
            <person name="Bluhm B."/>
            <person name="Cannon C."/>
            <person name="Castanera R."/>
            <person name="Culley D."/>
            <person name="Daum C."/>
            <person name="Ezra D."/>
            <person name="Gonzalez J."/>
            <person name="Henrissat B."/>
            <person name="Kuo A."/>
            <person name="Liang C."/>
            <person name="Lipzen A."/>
            <person name="Lutzoni F."/>
            <person name="Magnuson J."/>
            <person name="Mondo S."/>
            <person name="Nolan M."/>
            <person name="Ohm R."/>
            <person name="Pangilinan J."/>
            <person name="Park H.-J."/>
            <person name="Ramirez L."/>
            <person name="Alfaro M."/>
            <person name="Sun H."/>
            <person name="Tritt A."/>
            <person name="Yoshinaga Y."/>
            <person name="Zwiers L.-H."/>
            <person name="Turgeon B."/>
            <person name="Goodwin S."/>
            <person name="Spatafora J."/>
            <person name="Crous P."/>
            <person name="Grigoriev I."/>
        </authorList>
    </citation>
    <scope>NUCLEOTIDE SEQUENCE</scope>
    <source>
        <strain evidence="19">CBS 161.51</strain>
    </source>
</reference>
<evidence type="ECO:0000256" key="10">
    <source>
        <dbReference type="ARBA" id="ARBA00023002"/>
    </source>
</evidence>